<feature type="transmembrane region" description="Helical" evidence="10">
    <location>
        <begin position="359"/>
        <end position="383"/>
    </location>
</feature>
<proteinExistence type="inferred from homology"/>
<evidence type="ECO:0000256" key="8">
    <source>
        <dbReference type="ARBA" id="ARBA00023136"/>
    </source>
</evidence>
<comment type="function">
    <text evidence="9">May transport inorganic phosphate (Pi).</text>
</comment>
<dbReference type="Pfam" id="PF03124">
    <property type="entry name" value="EXS"/>
    <property type="match status" value="1"/>
</dbReference>
<evidence type="ECO:0000256" key="9">
    <source>
        <dbReference type="ARBA" id="ARBA00043939"/>
    </source>
</evidence>
<feature type="transmembrane region" description="Helical" evidence="10">
    <location>
        <begin position="445"/>
        <end position="464"/>
    </location>
</feature>
<feature type="transmembrane region" description="Helical" evidence="10">
    <location>
        <begin position="581"/>
        <end position="599"/>
    </location>
</feature>
<protein>
    <submittedName>
        <fullName evidence="13">Uncharacterized protein</fullName>
    </submittedName>
</protein>
<keyword evidence="14" id="KW-1185">Reference proteome</keyword>
<evidence type="ECO:0000256" key="10">
    <source>
        <dbReference type="SAM" id="Phobius"/>
    </source>
</evidence>
<gene>
    <name evidence="13" type="ORF">GIB67_007333</name>
</gene>
<dbReference type="GO" id="GO:0005802">
    <property type="term" value="C:trans-Golgi network"/>
    <property type="evidence" value="ECO:0007669"/>
    <property type="project" value="TreeGrafter"/>
</dbReference>
<dbReference type="Pfam" id="PF03105">
    <property type="entry name" value="SPX"/>
    <property type="match status" value="1"/>
</dbReference>
<dbReference type="GO" id="GO:0000822">
    <property type="term" value="F:inositol hexakisphosphate binding"/>
    <property type="evidence" value="ECO:0007669"/>
    <property type="project" value="TreeGrafter"/>
</dbReference>
<reference evidence="13 14" key="1">
    <citation type="journal article" date="2020" name="IScience">
        <title>Genome Sequencing of the Endangered Kingdonia uniflora (Circaeasteraceae, Ranunculales) Reveals Potential Mechanisms of Evolutionary Specialization.</title>
        <authorList>
            <person name="Sun Y."/>
            <person name="Deng T."/>
            <person name="Zhang A."/>
            <person name="Moore M.J."/>
            <person name="Landis J.B."/>
            <person name="Lin N."/>
            <person name="Zhang H."/>
            <person name="Zhang X."/>
            <person name="Huang J."/>
            <person name="Zhang X."/>
            <person name="Sun H."/>
            <person name="Wang H."/>
        </authorList>
    </citation>
    <scope>NUCLEOTIDE SEQUENCE [LARGE SCALE GENOMIC DNA]</scope>
    <source>
        <strain evidence="13">TB1705</strain>
        <tissue evidence="13">Leaf</tissue>
    </source>
</reference>
<comment type="subcellular location">
    <subcellularLocation>
        <location evidence="1">Cell membrane</location>
        <topology evidence="1">Multi-pass membrane protein</topology>
    </subcellularLocation>
</comment>
<comment type="caution">
    <text evidence="13">The sequence shown here is derived from an EMBL/GenBank/DDBJ whole genome shotgun (WGS) entry which is preliminary data.</text>
</comment>
<evidence type="ECO:0000259" key="11">
    <source>
        <dbReference type="PROSITE" id="PS51380"/>
    </source>
</evidence>
<keyword evidence="4" id="KW-1003">Cell membrane</keyword>
<dbReference type="AlphaFoldDB" id="A0A7J7NXW1"/>
<name>A0A7J7NXW1_9MAGN</name>
<evidence type="ECO:0000256" key="6">
    <source>
        <dbReference type="ARBA" id="ARBA00022692"/>
    </source>
</evidence>
<comment type="similarity">
    <text evidence="2">Belongs to the SYG1 (TC 2.A.94) family.</text>
</comment>
<dbReference type="PROSITE" id="PS51380">
    <property type="entry name" value="EXS"/>
    <property type="match status" value="1"/>
</dbReference>
<feature type="transmembrane region" description="Helical" evidence="10">
    <location>
        <begin position="403"/>
        <end position="424"/>
    </location>
</feature>
<dbReference type="InterPro" id="IPR004342">
    <property type="entry name" value="EXS_C"/>
</dbReference>
<keyword evidence="3" id="KW-0813">Transport</keyword>
<dbReference type="Proteomes" id="UP000541444">
    <property type="component" value="Unassembled WGS sequence"/>
</dbReference>
<evidence type="ECO:0000313" key="13">
    <source>
        <dbReference type="EMBL" id="KAF6171812.1"/>
    </source>
</evidence>
<organism evidence="13 14">
    <name type="scientific">Kingdonia uniflora</name>
    <dbReference type="NCBI Taxonomy" id="39325"/>
    <lineage>
        <taxon>Eukaryota</taxon>
        <taxon>Viridiplantae</taxon>
        <taxon>Streptophyta</taxon>
        <taxon>Embryophyta</taxon>
        <taxon>Tracheophyta</taxon>
        <taxon>Spermatophyta</taxon>
        <taxon>Magnoliopsida</taxon>
        <taxon>Ranunculales</taxon>
        <taxon>Circaeasteraceae</taxon>
        <taxon>Kingdonia</taxon>
    </lineage>
</organism>
<dbReference type="InterPro" id="IPR034092">
    <property type="entry name" value="PHO1_SPX"/>
</dbReference>
<keyword evidence="7 10" id="KW-1133">Transmembrane helix</keyword>
<feature type="domain" description="SPX" evidence="12">
    <location>
        <begin position="6"/>
        <end position="309"/>
    </location>
</feature>
<dbReference type="PANTHER" id="PTHR10783:SF124">
    <property type="entry name" value="PHOSPHATE TRANSPORTER PHO1 HOMOLOG 9"/>
    <property type="match status" value="1"/>
</dbReference>
<accession>A0A7J7NXW1</accession>
<feature type="domain" description="EXS" evidence="11">
    <location>
        <begin position="518"/>
        <end position="713"/>
    </location>
</feature>
<evidence type="ECO:0000256" key="2">
    <source>
        <dbReference type="ARBA" id="ARBA00009665"/>
    </source>
</evidence>
<keyword evidence="6 10" id="KW-0812">Transmembrane</keyword>
<evidence type="ECO:0000256" key="3">
    <source>
        <dbReference type="ARBA" id="ARBA00022448"/>
    </source>
</evidence>
<evidence type="ECO:0000313" key="14">
    <source>
        <dbReference type="Proteomes" id="UP000541444"/>
    </source>
</evidence>
<evidence type="ECO:0000256" key="7">
    <source>
        <dbReference type="ARBA" id="ARBA00022989"/>
    </source>
</evidence>
<feature type="transmembrane region" description="Helical" evidence="10">
    <location>
        <begin position="484"/>
        <end position="504"/>
    </location>
</feature>
<dbReference type="PROSITE" id="PS51382">
    <property type="entry name" value="SPX"/>
    <property type="match status" value="1"/>
</dbReference>
<dbReference type="OrthoDB" id="9970435at2759"/>
<dbReference type="CDD" id="cd14476">
    <property type="entry name" value="SPX_PHO1_like"/>
    <property type="match status" value="1"/>
</dbReference>
<keyword evidence="5" id="KW-0592">Phosphate transport</keyword>
<dbReference type="PANTHER" id="PTHR10783">
    <property type="entry name" value="XENOTROPIC AND POLYTROPIC RETROVIRUS RECEPTOR 1-RELATED"/>
    <property type="match status" value="1"/>
</dbReference>
<feature type="transmembrane region" description="Helical" evidence="10">
    <location>
        <begin position="629"/>
        <end position="651"/>
    </location>
</feature>
<evidence type="ECO:0000256" key="1">
    <source>
        <dbReference type="ARBA" id="ARBA00004651"/>
    </source>
</evidence>
<evidence type="ECO:0000256" key="5">
    <source>
        <dbReference type="ARBA" id="ARBA00022592"/>
    </source>
</evidence>
<evidence type="ECO:0000259" key="12">
    <source>
        <dbReference type="PROSITE" id="PS51382"/>
    </source>
</evidence>
<dbReference type="GO" id="GO:0016036">
    <property type="term" value="P:cellular response to phosphate starvation"/>
    <property type="evidence" value="ECO:0007669"/>
    <property type="project" value="TreeGrafter"/>
</dbReference>
<sequence>MILGKMKFGKEYTSQMVHEWQDAYVNYKYLKSLLKEMIDFLAKLPHGIRRTESISRAFSGISGKAHHLKIDDEEEEQVILARVDSNGRHLTTFLMVSDEGGEYELFFFRRLDDELNKVIVFYKSKMEEVFMEAEEIDKQMDALIALRLKVLRPEEATRLASAGMKSQRVHCKDMEHTVDVITEVEISSDESSEDDDDVTPDKTERKKINFKNSTTPQLHVLKHVKINIKLETPLSTLKGIITDSKPKNLTFSNKELRGVEEQLKVVLIEYYQKLRLLKSYNHLNLLAFSKIMKKYDKITSRNASRAYLKMVNNSYIGNSDEVNRMMERVEKTFIRHFANANRSKGIQALRPRAKRKRHIITFSSGFLAGCSVALLAAIVVLIQARNLFHSRETDRYMENIFPLYSLFGYVVLHMLMYSANVYFWKRYRINYPFIFGFKQGSSLGYREVFLLSASLSVIALGGVLSNLDMEMDPSTESYEALTELVPLVLVIAVLLIVFCPLNIIYRSSRFFLIRCAFRSICAPLYKVSLVDMILADQLTSQSLRLCIEESSSFWGYNALKYFSIIIAVIMRTGYELHKKNVWLAMAVVSSAVAGIYSTYWDLVNDWGLLQRNSKNRWLRDKLLLPYKSIYYAAMILNVILRFAWLQTVLGITNLPHMHKNALTALIACLEILRRGIWNFFRMESVHLNNMGKYRAFKAVPLPLNYDYIDEDAEKKGAHSTTNT</sequence>
<dbReference type="EMBL" id="JACGCM010000455">
    <property type="protein sequence ID" value="KAF6171812.1"/>
    <property type="molecule type" value="Genomic_DNA"/>
</dbReference>
<dbReference type="GO" id="GO:0005886">
    <property type="term" value="C:plasma membrane"/>
    <property type="evidence" value="ECO:0007669"/>
    <property type="project" value="UniProtKB-SubCell"/>
</dbReference>
<dbReference type="GO" id="GO:0006817">
    <property type="term" value="P:phosphate ion transport"/>
    <property type="evidence" value="ECO:0007669"/>
    <property type="project" value="UniProtKB-KW"/>
</dbReference>
<dbReference type="InterPro" id="IPR004331">
    <property type="entry name" value="SPX_dom"/>
</dbReference>
<evidence type="ECO:0000256" key="4">
    <source>
        <dbReference type="ARBA" id="ARBA00022475"/>
    </source>
</evidence>
<keyword evidence="8 10" id="KW-0472">Membrane</keyword>